<organism evidence="1">
    <name type="scientific">marine sediment metagenome</name>
    <dbReference type="NCBI Taxonomy" id="412755"/>
    <lineage>
        <taxon>unclassified sequences</taxon>
        <taxon>metagenomes</taxon>
        <taxon>ecological metagenomes</taxon>
    </lineage>
</organism>
<evidence type="ECO:0000313" key="1">
    <source>
        <dbReference type="EMBL" id="KKN08445.1"/>
    </source>
</evidence>
<proteinExistence type="predicted"/>
<dbReference type="AlphaFoldDB" id="A0A0F9MMD9"/>
<protein>
    <submittedName>
        <fullName evidence="1">Uncharacterized protein</fullName>
    </submittedName>
</protein>
<gene>
    <name evidence="1" type="ORF">LCGC14_1056690</name>
</gene>
<sequence>MEKKITTIQIHKNTLNELKRLKIIDRETYESVIKRLIFLPKSIIKIKEIINGIMQPISHGQFEQFEKEIRGDLVKILELIVFLFENRILKEYKGDYFSLENLKNKIENGMD</sequence>
<comment type="caution">
    <text evidence="1">The sequence shown here is derived from an EMBL/GenBank/DDBJ whole genome shotgun (WGS) entry which is preliminary data.</text>
</comment>
<accession>A0A0F9MMD9</accession>
<name>A0A0F9MMD9_9ZZZZ</name>
<reference evidence="1" key="1">
    <citation type="journal article" date="2015" name="Nature">
        <title>Complex archaea that bridge the gap between prokaryotes and eukaryotes.</title>
        <authorList>
            <person name="Spang A."/>
            <person name="Saw J.H."/>
            <person name="Jorgensen S.L."/>
            <person name="Zaremba-Niedzwiedzka K."/>
            <person name="Martijn J."/>
            <person name="Lind A.E."/>
            <person name="van Eijk R."/>
            <person name="Schleper C."/>
            <person name="Guy L."/>
            <person name="Ettema T.J."/>
        </authorList>
    </citation>
    <scope>NUCLEOTIDE SEQUENCE</scope>
</reference>
<dbReference type="EMBL" id="LAZR01004456">
    <property type="protein sequence ID" value="KKN08445.1"/>
    <property type="molecule type" value="Genomic_DNA"/>
</dbReference>